<proteinExistence type="predicted"/>
<sequence length="85" mass="9662">MRGWVEPPRRETRTFLQVGWEATLLGVGTFSAGTVEDDGSTLVPELPLVDPAYDRRRWEVSSMRIDRIGAPWTSGWVTITFPVRE</sequence>
<organism evidence="1 2">
    <name type="scientific">Rhodopirellula bahusiensis</name>
    <dbReference type="NCBI Taxonomy" id="2014065"/>
    <lineage>
        <taxon>Bacteria</taxon>
        <taxon>Pseudomonadati</taxon>
        <taxon>Planctomycetota</taxon>
        <taxon>Planctomycetia</taxon>
        <taxon>Pirellulales</taxon>
        <taxon>Pirellulaceae</taxon>
        <taxon>Rhodopirellula</taxon>
    </lineage>
</organism>
<dbReference type="AlphaFoldDB" id="A0A2G1W1F8"/>
<protein>
    <submittedName>
        <fullName evidence="1">Uncharacterized protein</fullName>
    </submittedName>
</protein>
<accession>A0A2G1W1F8</accession>
<evidence type="ECO:0000313" key="1">
    <source>
        <dbReference type="EMBL" id="PHQ32863.1"/>
    </source>
</evidence>
<gene>
    <name evidence="1" type="ORF">CEE69_22945</name>
</gene>
<name>A0A2G1W1F8_9BACT</name>
<keyword evidence="2" id="KW-1185">Reference proteome</keyword>
<dbReference type="Proteomes" id="UP000225740">
    <property type="component" value="Unassembled WGS sequence"/>
</dbReference>
<reference evidence="1 2" key="1">
    <citation type="submission" date="2017-06" db="EMBL/GenBank/DDBJ databases">
        <title>Description of Rhodopirellula bahusiensis sp. nov.</title>
        <authorList>
            <person name="Kizina J."/>
            <person name="Harder J."/>
        </authorList>
    </citation>
    <scope>NUCLEOTIDE SEQUENCE [LARGE SCALE GENOMIC DNA]</scope>
    <source>
        <strain evidence="1 2">SWK21</strain>
    </source>
</reference>
<evidence type="ECO:0000313" key="2">
    <source>
        <dbReference type="Proteomes" id="UP000225740"/>
    </source>
</evidence>
<comment type="caution">
    <text evidence="1">The sequence shown here is derived from an EMBL/GenBank/DDBJ whole genome shotgun (WGS) entry which is preliminary data.</text>
</comment>
<dbReference type="EMBL" id="NIZW01000021">
    <property type="protein sequence ID" value="PHQ32863.1"/>
    <property type="molecule type" value="Genomic_DNA"/>
</dbReference>